<comment type="subcellular location">
    <subcellularLocation>
        <location evidence="1">Membrane</location>
        <topology evidence="1">Multi-pass membrane protein</topology>
    </subcellularLocation>
</comment>
<evidence type="ECO:0000313" key="7">
    <source>
        <dbReference type="EMBL" id="KAF7684072.1"/>
    </source>
</evidence>
<name>A0ABQ7I0S4_9MICR</name>
<comment type="similarity">
    <text evidence="2">Belongs to the CDC50/LEM3 family.</text>
</comment>
<evidence type="ECO:0000256" key="5">
    <source>
        <dbReference type="ARBA" id="ARBA00023136"/>
    </source>
</evidence>
<keyword evidence="4 6" id="KW-1133">Transmembrane helix</keyword>
<evidence type="ECO:0000313" key="8">
    <source>
        <dbReference type="Proteomes" id="UP001516464"/>
    </source>
</evidence>
<proteinExistence type="inferred from homology"/>
<gene>
    <name evidence="7" type="primary">ALIS5</name>
    <name evidence="7" type="ORF">TCON_0709</name>
</gene>
<evidence type="ECO:0000256" key="6">
    <source>
        <dbReference type="SAM" id="Phobius"/>
    </source>
</evidence>
<evidence type="ECO:0000256" key="4">
    <source>
        <dbReference type="ARBA" id="ARBA00022989"/>
    </source>
</evidence>
<organism evidence="7 8">
    <name type="scientific">Astathelohania contejeani</name>
    <dbReference type="NCBI Taxonomy" id="164912"/>
    <lineage>
        <taxon>Eukaryota</taxon>
        <taxon>Fungi</taxon>
        <taxon>Fungi incertae sedis</taxon>
        <taxon>Microsporidia</taxon>
        <taxon>Astathelohaniidae</taxon>
        <taxon>Astathelohania</taxon>
    </lineage>
</organism>
<sequence length="288" mass="33266">MNIARYINEIKTSILKQKLPGSYRKDKSILTWVIMAILAIFNLSFGVIIMSKYNSLFQITIPYKTSSTPEIITYNFSVPKRTKAPLFFYVQLEGFYQNYLGYGKSINYDQLSGKATKDIKSCKPIEKNGNIIIYPCGLVANTFLQDNFNLFKGSKYIPISEEDISWPSEKSKFGDTEYTLDEIEAPPLWKPYKFIPKLGNNNRFINWMQISALSSFRKLYGKIDEGLEAGEYRIEIESTFPYSKKSVVFLESSWCGSKNFFLANYLLVVGGLLMTFTFVTFFKMYHNM</sequence>
<dbReference type="Proteomes" id="UP001516464">
    <property type="component" value="Unassembled WGS sequence"/>
</dbReference>
<protein>
    <submittedName>
        <fullName evidence="7">ALA-interacting subunit 5</fullName>
    </submittedName>
</protein>
<feature type="transmembrane region" description="Helical" evidence="6">
    <location>
        <begin position="29"/>
        <end position="50"/>
    </location>
</feature>
<keyword evidence="8" id="KW-1185">Reference proteome</keyword>
<keyword evidence="3 6" id="KW-0812">Transmembrane</keyword>
<reference evidence="7 8" key="1">
    <citation type="submission" date="2019-01" db="EMBL/GenBank/DDBJ databases">
        <title>Genomes sequencing and comparative genomics of infectious freshwater microsporidia, Cucumispora dikerogammari and Thelohania contejeani.</title>
        <authorList>
            <person name="Cormier A."/>
            <person name="Giraud I."/>
            <person name="Wattier R."/>
            <person name="Teixeira M."/>
            <person name="Grandjean F."/>
            <person name="Rigaud T."/>
            <person name="Cordaux R."/>
        </authorList>
    </citation>
    <scope>NUCLEOTIDE SEQUENCE [LARGE SCALE GENOMIC DNA]</scope>
    <source>
        <strain evidence="7">T1</strain>
        <tissue evidence="7">Spores</tissue>
    </source>
</reference>
<dbReference type="PANTHER" id="PTHR10926">
    <property type="entry name" value="CELL CYCLE CONTROL PROTEIN 50"/>
    <property type="match status" value="1"/>
</dbReference>
<keyword evidence="5 6" id="KW-0472">Membrane</keyword>
<comment type="caution">
    <text evidence="7">The sequence shown here is derived from an EMBL/GenBank/DDBJ whole genome shotgun (WGS) entry which is preliminary data.</text>
</comment>
<evidence type="ECO:0000256" key="3">
    <source>
        <dbReference type="ARBA" id="ARBA00022692"/>
    </source>
</evidence>
<accession>A0ABQ7I0S4</accession>
<dbReference type="EMBL" id="SBIQ01000030">
    <property type="protein sequence ID" value="KAF7684072.1"/>
    <property type="molecule type" value="Genomic_DNA"/>
</dbReference>
<dbReference type="PANTHER" id="PTHR10926:SF0">
    <property type="entry name" value="CDC50, ISOFORM A"/>
    <property type="match status" value="1"/>
</dbReference>
<evidence type="ECO:0000256" key="1">
    <source>
        <dbReference type="ARBA" id="ARBA00004141"/>
    </source>
</evidence>
<evidence type="ECO:0000256" key="2">
    <source>
        <dbReference type="ARBA" id="ARBA00009457"/>
    </source>
</evidence>
<feature type="transmembrane region" description="Helical" evidence="6">
    <location>
        <begin position="260"/>
        <end position="282"/>
    </location>
</feature>
<dbReference type="InterPro" id="IPR005045">
    <property type="entry name" value="CDC50/LEM3_fam"/>
</dbReference>
<dbReference type="Pfam" id="PF03381">
    <property type="entry name" value="CDC50"/>
    <property type="match status" value="1"/>
</dbReference>